<protein>
    <submittedName>
        <fullName evidence="1">Uncharacterized protein</fullName>
    </submittedName>
</protein>
<gene>
    <name evidence="1" type="ORF">DC346_06825</name>
</gene>
<evidence type="ECO:0000313" key="2">
    <source>
        <dbReference type="Proteomes" id="UP000253688"/>
    </source>
</evidence>
<accession>A0A365PJQ1</accession>
<organism evidence="1 2">
    <name type="scientific">Acinetobacter junii</name>
    <dbReference type="NCBI Taxonomy" id="40215"/>
    <lineage>
        <taxon>Bacteria</taxon>
        <taxon>Pseudomonadati</taxon>
        <taxon>Pseudomonadota</taxon>
        <taxon>Gammaproteobacteria</taxon>
        <taxon>Moraxellales</taxon>
        <taxon>Moraxellaceae</taxon>
        <taxon>Acinetobacter</taxon>
    </lineage>
</organism>
<dbReference type="EMBL" id="QEWH01000034">
    <property type="protein sequence ID" value="RBA48409.1"/>
    <property type="molecule type" value="Genomic_DNA"/>
</dbReference>
<comment type="caution">
    <text evidence="1">The sequence shown here is derived from an EMBL/GenBank/DDBJ whole genome shotgun (WGS) entry which is preliminary data.</text>
</comment>
<dbReference type="Proteomes" id="UP000253688">
    <property type="component" value="Unassembled WGS sequence"/>
</dbReference>
<name>A0A365PJQ1_ACIJU</name>
<dbReference type="AlphaFoldDB" id="A0A365PJQ1"/>
<sequence>MNRLAFIWGVISLVMICLLWLLISLESLDLFVSVALISIVLLSLFQIKKSGILSPSTIVFVTALPYFLTAIFNSFIYRDYSYLLERTNASLIFYTFVFFGSFIFFDSYLSKVKIPELNFRKRLSLNAVFLFYSIIVFVYISMVATLFSLDIGAVSRADIYKSKSTLFDVYKLFVYSFSVFYIWFIVSVEQKNGRALVFWLLPLILFSATDILILGDRKLAIILFVICAFAVNVQKRINPIYIGYGFVFGLLMWVYGYLRNTSFSEWGAILSELDYGTAFSPDKSEFGAFSIVWNDYFSRYSSVQMQPTYLETFAQIVPTFIFPSRPISPSVNFVKEFYPDIYNSGGGLAFNAILESMMNFNIFGPIAFAFLIVFFSKFYNKSHFGVLLGAIYIFCFSFTLRNDMISNFRTFFILSVVISMCILIFCRVGKSRAGGN</sequence>
<evidence type="ECO:0000313" key="1">
    <source>
        <dbReference type="EMBL" id="RBA48409.1"/>
    </source>
</evidence>
<dbReference type="RefSeq" id="WP_112987040.1">
    <property type="nucleotide sequence ID" value="NZ_CP131470.1"/>
</dbReference>
<reference evidence="1 2" key="1">
    <citation type="submission" date="2018-04" db="EMBL/GenBank/DDBJ databases">
        <title>Acinetobacter junii Genome sequencing and assembly.</title>
        <authorList>
            <person name="Su J."/>
            <person name="Rensing C."/>
            <person name="Mazhar H.S."/>
        </authorList>
    </citation>
    <scope>NUCLEOTIDE SEQUENCE [LARGE SCALE GENOMIC DNA]</scope>
    <source>
        <strain evidence="1 2">SC22</strain>
    </source>
</reference>
<proteinExistence type="predicted"/>